<evidence type="ECO:0000313" key="3">
    <source>
        <dbReference type="EMBL" id="CAF4906775.1"/>
    </source>
</evidence>
<dbReference type="EMBL" id="CAJOBQ010006282">
    <property type="protein sequence ID" value="CAF4669716.1"/>
    <property type="molecule type" value="Genomic_DNA"/>
</dbReference>
<dbReference type="EMBL" id="CAJOBR010012871">
    <property type="protein sequence ID" value="CAF4906775.1"/>
    <property type="molecule type" value="Genomic_DNA"/>
</dbReference>
<evidence type="ECO:0000313" key="1">
    <source>
        <dbReference type="EMBL" id="CAF4564939.1"/>
    </source>
</evidence>
<evidence type="ECO:0000313" key="4">
    <source>
        <dbReference type="Proteomes" id="UP000663851"/>
    </source>
</evidence>
<proteinExistence type="predicted"/>
<feature type="non-terminal residue" evidence="1">
    <location>
        <position position="1"/>
    </location>
</feature>
<protein>
    <submittedName>
        <fullName evidence="1">Uncharacterized protein</fullName>
    </submittedName>
</protein>
<name>A0A820ZNQ5_9BILA</name>
<accession>A0A820ZNQ5</accession>
<reference evidence="1" key="1">
    <citation type="submission" date="2021-02" db="EMBL/GenBank/DDBJ databases">
        <authorList>
            <person name="Nowell W R."/>
        </authorList>
    </citation>
    <scope>NUCLEOTIDE SEQUENCE</scope>
</reference>
<dbReference type="Proteomes" id="UP000663851">
    <property type="component" value="Unassembled WGS sequence"/>
</dbReference>
<sequence length="151" mass="17140">MRLSQETQHLLASIEDRKDIDWMDIIGDLQTDLIKTFLGEDAAHDEIQYGLRNVYRLRINIARGKIEARVVNILPAKITICFTMSTSGPPGDSSSVALTAVTPTMPTSFVYKELVLHVQTIQQKMITIAKFIDDQCKTDEKIRQKLKSRSF</sequence>
<gene>
    <name evidence="1" type="ORF">HFQ381_LOCUS31680</name>
    <name evidence="3" type="ORF">QYT958_LOCUS30990</name>
    <name evidence="2" type="ORF">TSG867_LOCUS31800</name>
</gene>
<dbReference type="Proteomes" id="UP000663862">
    <property type="component" value="Unassembled WGS sequence"/>
</dbReference>
<dbReference type="AlphaFoldDB" id="A0A820ZNQ5"/>
<dbReference type="Proteomes" id="UP000663848">
    <property type="component" value="Unassembled WGS sequence"/>
</dbReference>
<organism evidence="1 4">
    <name type="scientific">Rotaria socialis</name>
    <dbReference type="NCBI Taxonomy" id="392032"/>
    <lineage>
        <taxon>Eukaryota</taxon>
        <taxon>Metazoa</taxon>
        <taxon>Spiralia</taxon>
        <taxon>Gnathifera</taxon>
        <taxon>Rotifera</taxon>
        <taxon>Eurotatoria</taxon>
        <taxon>Bdelloidea</taxon>
        <taxon>Philodinida</taxon>
        <taxon>Philodinidae</taxon>
        <taxon>Rotaria</taxon>
    </lineage>
</organism>
<comment type="caution">
    <text evidence="1">The sequence shown here is derived from an EMBL/GenBank/DDBJ whole genome shotgun (WGS) entry which is preliminary data.</text>
</comment>
<evidence type="ECO:0000313" key="2">
    <source>
        <dbReference type="EMBL" id="CAF4669716.1"/>
    </source>
</evidence>
<dbReference type="EMBL" id="CAJOBO010006706">
    <property type="protein sequence ID" value="CAF4564939.1"/>
    <property type="molecule type" value="Genomic_DNA"/>
</dbReference>